<dbReference type="InterPro" id="IPR008949">
    <property type="entry name" value="Isoprenoid_synthase_dom_sf"/>
</dbReference>
<dbReference type="SFLD" id="SFLDG01021">
    <property type="entry name" value="Trichodiene_Synthase_Like"/>
    <property type="match status" value="1"/>
</dbReference>
<name>A0A5C3MRB2_9AGAM</name>
<evidence type="ECO:0000313" key="4">
    <source>
        <dbReference type="Proteomes" id="UP000305948"/>
    </source>
</evidence>
<dbReference type="OrthoDB" id="2998174at2759"/>
<gene>
    <name evidence="3" type="ORF">OE88DRAFT_1720751</name>
</gene>
<organism evidence="3 4">
    <name type="scientific">Heliocybe sulcata</name>
    <dbReference type="NCBI Taxonomy" id="5364"/>
    <lineage>
        <taxon>Eukaryota</taxon>
        <taxon>Fungi</taxon>
        <taxon>Dikarya</taxon>
        <taxon>Basidiomycota</taxon>
        <taxon>Agaricomycotina</taxon>
        <taxon>Agaricomycetes</taxon>
        <taxon>Gloeophyllales</taxon>
        <taxon>Gloeophyllaceae</taxon>
        <taxon>Heliocybe</taxon>
    </lineage>
</organism>
<dbReference type="AlphaFoldDB" id="A0A5C3MRB2"/>
<keyword evidence="2" id="KW-0456">Lyase</keyword>
<protein>
    <submittedName>
        <fullName evidence="3">Terpenoid synthase</fullName>
    </submittedName>
</protein>
<comment type="similarity">
    <text evidence="1">Belongs to the trichodiene synthase family.</text>
</comment>
<keyword evidence="4" id="KW-1185">Reference proteome</keyword>
<evidence type="ECO:0000256" key="2">
    <source>
        <dbReference type="ARBA" id="ARBA00023239"/>
    </source>
</evidence>
<dbReference type="STRING" id="5364.A0A5C3MRB2"/>
<reference evidence="3 4" key="1">
    <citation type="journal article" date="2019" name="Nat. Ecol. Evol.">
        <title>Megaphylogeny resolves global patterns of mushroom evolution.</title>
        <authorList>
            <person name="Varga T."/>
            <person name="Krizsan K."/>
            <person name="Foldi C."/>
            <person name="Dima B."/>
            <person name="Sanchez-Garcia M."/>
            <person name="Sanchez-Ramirez S."/>
            <person name="Szollosi G.J."/>
            <person name="Szarkandi J.G."/>
            <person name="Papp V."/>
            <person name="Albert L."/>
            <person name="Andreopoulos W."/>
            <person name="Angelini C."/>
            <person name="Antonin V."/>
            <person name="Barry K.W."/>
            <person name="Bougher N.L."/>
            <person name="Buchanan P."/>
            <person name="Buyck B."/>
            <person name="Bense V."/>
            <person name="Catcheside P."/>
            <person name="Chovatia M."/>
            <person name="Cooper J."/>
            <person name="Damon W."/>
            <person name="Desjardin D."/>
            <person name="Finy P."/>
            <person name="Geml J."/>
            <person name="Haridas S."/>
            <person name="Hughes K."/>
            <person name="Justo A."/>
            <person name="Karasinski D."/>
            <person name="Kautmanova I."/>
            <person name="Kiss B."/>
            <person name="Kocsube S."/>
            <person name="Kotiranta H."/>
            <person name="LaButti K.M."/>
            <person name="Lechner B.E."/>
            <person name="Liimatainen K."/>
            <person name="Lipzen A."/>
            <person name="Lukacs Z."/>
            <person name="Mihaltcheva S."/>
            <person name="Morgado L.N."/>
            <person name="Niskanen T."/>
            <person name="Noordeloos M.E."/>
            <person name="Ohm R.A."/>
            <person name="Ortiz-Santana B."/>
            <person name="Ovrebo C."/>
            <person name="Racz N."/>
            <person name="Riley R."/>
            <person name="Savchenko A."/>
            <person name="Shiryaev A."/>
            <person name="Soop K."/>
            <person name="Spirin V."/>
            <person name="Szebenyi C."/>
            <person name="Tomsovsky M."/>
            <person name="Tulloss R.E."/>
            <person name="Uehling J."/>
            <person name="Grigoriev I.V."/>
            <person name="Vagvolgyi C."/>
            <person name="Papp T."/>
            <person name="Martin F.M."/>
            <person name="Miettinen O."/>
            <person name="Hibbett D.S."/>
            <person name="Nagy L.G."/>
        </authorList>
    </citation>
    <scope>NUCLEOTIDE SEQUENCE [LARGE SCALE GENOMIC DNA]</scope>
    <source>
        <strain evidence="3 4">OMC1185</strain>
    </source>
</reference>
<dbReference type="Pfam" id="PF06330">
    <property type="entry name" value="TRI5"/>
    <property type="match status" value="1"/>
</dbReference>
<evidence type="ECO:0000256" key="1">
    <source>
        <dbReference type="ARBA" id="ARBA00007946"/>
    </source>
</evidence>
<dbReference type="GO" id="GO:0016838">
    <property type="term" value="F:carbon-oxygen lyase activity, acting on phosphates"/>
    <property type="evidence" value="ECO:0007669"/>
    <property type="project" value="InterPro"/>
</dbReference>
<accession>A0A5C3MRB2</accession>
<sequence>MGSSHNVEISRAAVPTSKVSSTYEYSTDIRDSGHSIHYVTRLQQLLREIGYRYEPSPPPDEEFDRIMHEWMVNVVQPVLPWNEKKLAALEDQGSQVIVRSYPYASREMKLIMSKLSVLAIAIDDSLGDEEMYKDITMFSHNMYVGKPQPANTILPLYEECLRELSAFYGADPVLRGMGVAPWIAFVDASSLEKRMVTIDEQLRASRFDAGYQRLAEGQHQGCKIDGQLSAMKIDKEAVNFPYFLRQKTAIGEAYAAAIFKAHRTQELPLTRYITAVPDINFTIEIMNDLLSFHKEEMEGETINLIQLLTQSIRSDASVTGSSEWNSNDTFDLLCSHVKDAHARIDTLLRSDEFDEVAVEGEDADRKIDWEIARQWRGWRDGYISWHLETSRYKLDFLRPCELHGQ</sequence>
<evidence type="ECO:0000313" key="3">
    <source>
        <dbReference type="EMBL" id="TFK47415.1"/>
    </source>
</evidence>
<dbReference type="EMBL" id="ML213524">
    <property type="protein sequence ID" value="TFK47415.1"/>
    <property type="molecule type" value="Genomic_DNA"/>
</dbReference>
<dbReference type="Proteomes" id="UP000305948">
    <property type="component" value="Unassembled WGS sequence"/>
</dbReference>
<dbReference type="SFLD" id="SFLDS00005">
    <property type="entry name" value="Isoprenoid_Synthase_Type_I"/>
    <property type="match status" value="1"/>
</dbReference>
<dbReference type="InterPro" id="IPR024652">
    <property type="entry name" value="Trichodiene_synth"/>
</dbReference>
<proteinExistence type="inferred from homology"/>
<dbReference type="Gene3D" id="1.10.600.10">
    <property type="entry name" value="Farnesyl Diphosphate Synthase"/>
    <property type="match status" value="1"/>
</dbReference>
<dbReference type="SUPFAM" id="SSF48576">
    <property type="entry name" value="Terpenoid synthases"/>
    <property type="match status" value="2"/>
</dbReference>